<feature type="compositionally biased region" description="Basic and acidic residues" evidence="1">
    <location>
        <begin position="9"/>
        <end position="20"/>
    </location>
</feature>
<dbReference type="KEGG" id="bpor:BPO_2067"/>
<feature type="region of interest" description="Disordered" evidence="1">
    <location>
        <begin position="1"/>
        <end position="21"/>
    </location>
</feature>
<dbReference type="Proteomes" id="UP001432059">
    <property type="component" value="Chromosome"/>
</dbReference>
<gene>
    <name evidence="2" type="ORF">BPO_2067</name>
</gene>
<proteinExistence type="predicted"/>
<organism evidence="2 3">
    <name type="scientific">Bergeyella porcorum</name>
    <dbReference type="NCBI Taxonomy" id="1735111"/>
    <lineage>
        <taxon>Bacteria</taxon>
        <taxon>Pseudomonadati</taxon>
        <taxon>Bacteroidota</taxon>
        <taxon>Flavobacteriia</taxon>
        <taxon>Flavobacteriales</taxon>
        <taxon>Weeksellaceae</taxon>
        <taxon>Bergeyella</taxon>
    </lineage>
</organism>
<dbReference type="EMBL" id="CP136426">
    <property type="protein sequence ID" value="WOC52714.1"/>
    <property type="molecule type" value="Genomic_DNA"/>
</dbReference>
<accession>A0AAU0F3B6</accession>
<name>A0AAU0F3B6_9FLAO</name>
<evidence type="ECO:0000256" key="1">
    <source>
        <dbReference type="SAM" id="MobiDB-lite"/>
    </source>
</evidence>
<sequence length="40" mass="4726">MEECFGEAFGDKNQNRKEVAESESICKSNKNKYLYHEIKK</sequence>
<protein>
    <submittedName>
        <fullName evidence="2">Uncharacterized protein</fullName>
    </submittedName>
</protein>
<keyword evidence="3" id="KW-1185">Reference proteome</keyword>
<dbReference type="AlphaFoldDB" id="A0AAU0F3B6"/>
<reference evidence="2" key="1">
    <citation type="submission" date="2023-10" db="EMBL/GenBank/DDBJ databases">
        <title>Characterization and whole genome sequencing of a novel strain of Bergeyella porcorum QD2021 isolated from pig.</title>
        <authorList>
            <person name="Liu G."/>
            <person name="Chen C."/>
            <person name="Han X."/>
        </authorList>
    </citation>
    <scope>NUCLEOTIDE SEQUENCE</scope>
    <source>
        <strain evidence="2">QD2021</strain>
    </source>
</reference>
<evidence type="ECO:0000313" key="3">
    <source>
        <dbReference type="Proteomes" id="UP001432059"/>
    </source>
</evidence>
<evidence type="ECO:0000313" key="2">
    <source>
        <dbReference type="EMBL" id="WOC52714.1"/>
    </source>
</evidence>